<name>A0ABN1TQZ0_9ACTN</name>
<dbReference type="Gene3D" id="1.20.140.10">
    <property type="entry name" value="Butyryl-CoA Dehydrogenase, subunit A, domain 3"/>
    <property type="match status" value="1"/>
</dbReference>
<keyword evidence="4" id="KW-0274">FAD</keyword>
<dbReference type="InterPro" id="IPR009100">
    <property type="entry name" value="AcylCoA_DH/oxidase_NM_dom_sf"/>
</dbReference>
<dbReference type="EMBL" id="BAAALG010000006">
    <property type="protein sequence ID" value="GAA1098780.1"/>
    <property type="molecule type" value="Genomic_DNA"/>
</dbReference>
<dbReference type="Proteomes" id="UP001501581">
    <property type="component" value="Unassembled WGS sequence"/>
</dbReference>
<dbReference type="InterPro" id="IPR036250">
    <property type="entry name" value="AcylCo_DH-like_C"/>
</dbReference>
<organism evidence="8 9">
    <name type="scientific">Nocardioides dubius</name>
    <dbReference type="NCBI Taxonomy" id="317019"/>
    <lineage>
        <taxon>Bacteria</taxon>
        <taxon>Bacillati</taxon>
        <taxon>Actinomycetota</taxon>
        <taxon>Actinomycetes</taxon>
        <taxon>Propionibacteriales</taxon>
        <taxon>Nocardioidaceae</taxon>
        <taxon>Nocardioides</taxon>
    </lineage>
</organism>
<feature type="domain" description="Acyl-CoA dehydrogenase/oxidase N-terminal" evidence="7">
    <location>
        <begin position="44"/>
        <end position="102"/>
    </location>
</feature>
<accession>A0ABN1TQZ0</accession>
<comment type="caution">
    <text evidence="8">The sequence shown here is derived from an EMBL/GenBank/DDBJ whole genome shotgun (WGS) entry which is preliminary data.</text>
</comment>
<dbReference type="InterPro" id="IPR009075">
    <property type="entry name" value="AcylCo_DH/oxidase_C"/>
</dbReference>
<evidence type="ECO:0000256" key="2">
    <source>
        <dbReference type="ARBA" id="ARBA00009347"/>
    </source>
</evidence>
<evidence type="ECO:0000256" key="1">
    <source>
        <dbReference type="ARBA" id="ARBA00001974"/>
    </source>
</evidence>
<reference evidence="8 9" key="1">
    <citation type="journal article" date="2019" name="Int. J. Syst. Evol. Microbiol.">
        <title>The Global Catalogue of Microorganisms (GCM) 10K type strain sequencing project: providing services to taxonomists for standard genome sequencing and annotation.</title>
        <authorList>
            <consortium name="The Broad Institute Genomics Platform"/>
            <consortium name="The Broad Institute Genome Sequencing Center for Infectious Disease"/>
            <person name="Wu L."/>
            <person name="Ma J."/>
        </authorList>
    </citation>
    <scope>NUCLEOTIDE SEQUENCE [LARGE SCALE GENOMIC DNA]</scope>
    <source>
        <strain evidence="8 9">JCM 13008</strain>
    </source>
</reference>
<comment type="similarity">
    <text evidence="2">Belongs to the acyl-CoA dehydrogenase family.</text>
</comment>
<evidence type="ECO:0000256" key="4">
    <source>
        <dbReference type="ARBA" id="ARBA00022827"/>
    </source>
</evidence>
<proteinExistence type="inferred from homology"/>
<evidence type="ECO:0000259" key="6">
    <source>
        <dbReference type="Pfam" id="PF00441"/>
    </source>
</evidence>
<dbReference type="PANTHER" id="PTHR43884:SF20">
    <property type="entry name" value="ACYL-COA DEHYDROGENASE FADE28"/>
    <property type="match status" value="1"/>
</dbReference>
<dbReference type="RefSeq" id="WP_343993002.1">
    <property type="nucleotide sequence ID" value="NZ_BAAALG010000006.1"/>
</dbReference>
<sequence length="369" mass="38275">MTDELTPDEIRQALREVFADQGGLVEVRGARDGHDRQTPLAVAGFDPERWATLAEQVGLAALAAPEQWGGLGLGLAALTAAVEECGASLYPGPVSAALQVGLALRGADPASTDAEIVDAVEAMLAGRIAAGFGNGEGTLVDGRFDGTLHRVTHGAVAGLALAEVRLPQGTALVLAVVPEGSDRRRVEAIDLTTPRADLGLRNAPAVVLAMGSDKPARTSHVTAGRLLLAAEQVGGIEGCLAQMVDYAKVREQFGALIGSYQAIQHRCAETAIDAASSRALVAAGAEAFDRDEVAVAYRYTLLAQAEAASRFVAASDSLIQVCGGIGFTWEHDAHLFFRRARAIAPRGGAPEALRHRAVEAGCLDLLAPA</sequence>
<evidence type="ECO:0000256" key="3">
    <source>
        <dbReference type="ARBA" id="ARBA00022630"/>
    </source>
</evidence>
<dbReference type="Pfam" id="PF00441">
    <property type="entry name" value="Acyl-CoA_dh_1"/>
    <property type="match status" value="1"/>
</dbReference>
<dbReference type="PANTHER" id="PTHR43884">
    <property type="entry name" value="ACYL-COA DEHYDROGENASE"/>
    <property type="match status" value="1"/>
</dbReference>
<comment type="cofactor">
    <cofactor evidence="1">
        <name>FAD</name>
        <dbReference type="ChEBI" id="CHEBI:57692"/>
    </cofactor>
</comment>
<feature type="domain" description="Acyl-CoA dehydrogenase/oxidase C-terminal" evidence="6">
    <location>
        <begin position="221"/>
        <end position="356"/>
    </location>
</feature>
<gene>
    <name evidence="8" type="ORF">GCM10009668_15320</name>
</gene>
<protein>
    <submittedName>
        <fullName evidence="8">Acyl-CoA dehydrogenase family protein</fullName>
    </submittedName>
</protein>
<dbReference type="Pfam" id="PF02771">
    <property type="entry name" value="Acyl-CoA_dh_N"/>
    <property type="match status" value="1"/>
</dbReference>
<keyword evidence="5" id="KW-0560">Oxidoreductase</keyword>
<keyword evidence="3" id="KW-0285">Flavoprotein</keyword>
<dbReference type="SUPFAM" id="SSF47203">
    <property type="entry name" value="Acyl-CoA dehydrogenase C-terminal domain-like"/>
    <property type="match status" value="1"/>
</dbReference>
<evidence type="ECO:0000256" key="5">
    <source>
        <dbReference type="ARBA" id="ARBA00023002"/>
    </source>
</evidence>
<evidence type="ECO:0000259" key="7">
    <source>
        <dbReference type="Pfam" id="PF02771"/>
    </source>
</evidence>
<dbReference type="InterPro" id="IPR013786">
    <property type="entry name" value="AcylCoA_DH/ox_N"/>
</dbReference>
<dbReference type="SUPFAM" id="SSF56645">
    <property type="entry name" value="Acyl-CoA dehydrogenase NM domain-like"/>
    <property type="match status" value="1"/>
</dbReference>
<dbReference type="Gene3D" id="1.10.540.10">
    <property type="entry name" value="Acyl-CoA dehydrogenase/oxidase, N-terminal domain"/>
    <property type="match status" value="1"/>
</dbReference>
<evidence type="ECO:0000313" key="8">
    <source>
        <dbReference type="EMBL" id="GAA1098780.1"/>
    </source>
</evidence>
<dbReference type="InterPro" id="IPR037069">
    <property type="entry name" value="AcylCoA_DH/ox_N_sf"/>
</dbReference>
<evidence type="ECO:0000313" key="9">
    <source>
        <dbReference type="Proteomes" id="UP001501581"/>
    </source>
</evidence>
<keyword evidence="9" id="KW-1185">Reference proteome</keyword>